<accession>A0A7C2EJL9</accession>
<dbReference type="InterPro" id="IPR008925">
    <property type="entry name" value="aa_tRNA-synth_I_cd-bd_sf"/>
</dbReference>
<dbReference type="CDD" id="cd00808">
    <property type="entry name" value="GluRS_core"/>
    <property type="match status" value="1"/>
</dbReference>
<feature type="short sequence motif" description="'KMSKS' region" evidence="8">
    <location>
        <begin position="251"/>
        <end position="255"/>
    </location>
</feature>
<comment type="cofactor">
    <cofactor evidence="8">
        <name>Zn(2+)</name>
        <dbReference type="ChEBI" id="CHEBI:29105"/>
    </cofactor>
    <text evidence="8">Binds 1 zinc ion per subunit.</text>
</comment>
<dbReference type="InterPro" id="IPR004527">
    <property type="entry name" value="Glu-tRNA-ligase_bac/mito"/>
</dbReference>
<keyword evidence="5 8" id="KW-0067">ATP-binding</keyword>
<dbReference type="InterPro" id="IPR033910">
    <property type="entry name" value="GluRS_core"/>
</dbReference>
<comment type="similarity">
    <text evidence="1 8">Belongs to the class-I aminoacyl-tRNA synthetase family. Glutamate--tRNA ligase type 1 subfamily.</text>
</comment>
<protein>
    <recommendedName>
        <fullName evidence="8">Glutamate--tRNA ligase</fullName>
        <ecNumber evidence="8">6.1.1.17</ecNumber>
    </recommendedName>
    <alternativeName>
        <fullName evidence="8">Glutamyl-tRNA synthetase</fullName>
        <shortName evidence="8">GluRS</shortName>
    </alternativeName>
</protein>
<dbReference type="InterPro" id="IPR020752">
    <property type="entry name" value="Glu-tRNA-synth_I_codon-bd_sub1"/>
</dbReference>
<dbReference type="HAMAP" id="MF_00022">
    <property type="entry name" value="Glu_tRNA_synth_type1"/>
    <property type="match status" value="1"/>
</dbReference>
<evidence type="ECO:0000313" key="11">
    <source>
        <dbReference type="EMBL" id="HEL66107.1"/>
    </source>
</evidence>
<feature type="binding site" evidence="8">
    <location>
        <position position="254"/>
    </location>
    <ligand>
        <name>ATP</name>
        <dbReference type="ChEBI" id="CHEBI:30616"/>
    </ligand>
</feature>
<dbReference type="InterPro" id="IPR001412">
    <property type="entry name" value="aa-tRNA-synth_I_CS"/>
</dbReference>
<feature type="binding site" evidence="8">
    <location>
        <position position="107"/>
    </location>
    <ligand>
        <name>Zn(2+)</name>
        <dbReference type="ChEBI" id="CHEBI:29105"/>
    </ligand>
</feature>
<dbReference type="Pfam" id="PF19269">
    <property type="entry name" value="Anticodon_2"/>
    <property type="match status" value="1"/>
</dbReference>
<proteinExistence type="inferred from homology"/>
<comment type="function">
    <text evidence="8">Catalyzes the attachment of glutamate to tRNA(Glu) in a two-step reaction: glutamate is first activated by ATP to form Glu-AMP and then transferred to the acceptor end of tRNA(Glu).</text>
</comment>
<comment type="catalytic activity">
    <reaction evidence="8">
        <text>tRNA(Glu) + L-glutamate + ATP = L-glutamyl-tRNA(Glu) + AMP + diphosphate</text>
        <dbReference type="Rhea" id="RHEA:23540"/>
        <dbReference type="Rhea" id="RHEA-COMP:9663"/>
        <dbReference type="Rhea" id="RHEA-COMP:9680"/>
        <dbReference type="ChEBI" id="CHEBI:29985"/>
        <dbReference type="ChEBI" id="CHEBI:30616"/>
        <dbReference type="ChEBI" id="CHEBI:33019"/>
        <dbReference type="ChEBI" id="CHEBI:78442"/>
        <dbReference type="ChEBI" id="CHEBI:78520"/>
        <dbReference type="ChEBI" id="CHEBI:456215"/>
        <dbReference type="EC" id="6.1.1.17"/>
    </reaction>
</comment>
<evidence type="ECO:0000256" key="8">
    <source>
        <dbReference type="HAMAP-Rule" id="MF_00022"/>
    </source>
</evidence>
<feature type="binding site" evidence="8">
    <location>
        <position position="134"/>
    </location>
    <ligand>
        <name>Zn(2+)</name>
        <dbReference type="ChEBI" id="CHEBI:29105"/>
    </ligand>
</feature>
<dbReference type="SUPFAM" id="SSF48163">
    <property type="entry name" value="An anticodon-binding domain of class I aminoacyl-tRNA synthetases"/>
    <property type="match status" value="1"/>
</dbReference>
<dbReference type="InterPro" id="IPR000924">
    <property type="entry name" value="Glu/Gln-tRNA-synth"/>
</dbReference>
<evidence type="ECO:0000256" key="7">
    <source>
        <dbReference type="ARBA" id="ARBA00023146"/>
    </source>
</evidence>
<dbReference type="GO" id="GO:0005524">
    <property type="term" value="F:ATP binding"/>
    <property type="evidence" value="ECO:0007669"/>
    <property type="project" value="UniProtKB-UniRule"/>
</dbReference>
<dbReference type="GO" id="GO:0004818">
    <property type="term" value="F:glutamate-tRNA ligase activity"/>
    <property type="evidence" value="ECO:0007669"/>
    <property type="project" value="UniProtKB-UniRule"/>
</dbReference>
<gene>
    <name evidence="8" type="primary">gltX</name>
    <name evidence="11" type="ORF">ENQ34_05460</name>
</gene>
<feature type="domain" description="Glutamyl/glutaminyl-tRNA synthetase class Ib catalytic" evidence="9">
    <location>
        <begin position="4"/>
        <end position="320"/>
    </location>
</feature>
<keyword evidence="3 8" id="KW-0436">Ligase</keyword>
<keyword evidence="6 8" id="KW-0648">Protein biosynthesis</keyword>
<evidence type="ECO:0000256" key="5">
    <source>
        <dbReference type="ARBA" id="ARBA00022840"/>
    </source>
</evidence>
<dbReference type="Gene3D" id="1.10.8.70">
    <property type="entry name" value="Glutamate-tRNA synthetase, class I, anticodon-binding domain 1"/>
    <property type="match status" value="1"/>
</dbReference>
<dbReference type="EC" id="6.1.1.17" evidence="8"/>
<dbReference type="AlphaFoldDB" id="A0A7C2EJL9"/>
<keyword evidence="8" id="KW-0862">Zinc</keyword>
<dbReference type="Gene3D" id="1.10.10.350">
    <property type="match status" value="1"/>
</dbReference>
<dbReference type="Pfam" id="PF00749">
    <property type="entry name" value="tRNA-synt_1c"/>
    <property type="match status" value="1"/>
</dbReference>
<evidence type="ECO:0000256" key="3">
    <source>
        <dbReference type="ARBA" id="ARBA00022598"/>
    </source>
</evidence>
<dbReference type="GO" id="GO:0006424">
    <property type="term" value="P:glutamyl-tRNA aminoacylation"/>
    <property type="evidence" value="ECO:0007669"/>
    <property type="project" value="UniProtKB-UniRule"/>
</dbReference>
<dbReference type="InterPro" id="IPR049940">
    <property type="entry name" value="GluQ/Sye"/>
</dbReference>
<dbReference type="NCBIfam" id="TIGR00464">
    <property type="entry name" value="gltX_bact"/>
    <property type="match status" value="1"/>
</dbReference>
<dbReference type="PANTHER" id="PTHR43311:SF2">
    <property type="entry name" value="GLUTAMATE--TRNA LIGASE, MITOCHONDRIAL-RELATED"/>
    <property type="match status" value="1"/>
</dbReference>
<dbReference type="GO" id="GO:0005829">
    <property type="term" value="C:cytosol"/>
    <property type="evidence" value="ECO:0007669"/>
    <property type="project" value="TreeGrafter"/>
</dbReference>
<name>A0A7C2EJL9_9THEO</name>
<dbReference type="PROSITE" id="PS00178">
    <property type="entry name" value="AA_TRNA_LIGASE_I"/>
    <property type="match status" value="1"/>
</dbReference>
<feature type="short sequence motif" description="'HIGH' region" evidence="8">
    <location>
        <begin position="10"/>
        <end position="20"/>
    </location>
</feature>
<comment type="subunit">
    <text evidence="8">Monomer.</text>
</comment>
<organism evidence="11">
    <name type="scientific">Ammonifex degensii</name>
    <dbReference type="NCBI Taxonomy" id="42838"/>
    <lineage>
        <taxon>Bacteria</taxon>
        <taxon>Bacillati</taxon>
        <taxon>Bacillota</taxon>
        <taxon>Clostridia</taxon>
        <taxon>Thermoanaerobacterales</taxon>
        <taxon>Thermoanaerobacteraceae</taxon>
        <taxon>Ammonifex</taxon>
    </lineage>
</organism>
<dbReference type="Gene3D" id="3.40.50.620">
    <property type="entry name" value="HUPs"/>
    <property type="match status" value="1"/>
</dbReference>
<dbReference type="GO" id="GO:0000049">
    <property type="term" value="F:tRNA binding"/>
    <property type="evidence" value="ECO:0007669"/>
    <property type="project" value="InterPro"/>
</dbReference>
<dbReference type="PANTHER" id="PTHR43311">
    <property type="entry name" value="GLUTAMATE--TRNA LIGASE"/>
    <property type="match status" value="1"/>
</dbReference>
<feature type="binding site" evidence="8">
    <location>
        <position position="136"/>
    </location>
    <ligand>
        <name>Zn(2+)</name>
        <dbReference type="ChEBI" id="CHEBI:29105"/>
    </ligand>
</feature>
<comment type="caution">
    <text evidence="11">The sequence shown here is derived from an EMBL/GenBank/DDBJ whole genome shotgun (WGS) entry which is preliminary data.</text>
</comment>
<reference evidence="11" key="1">
    <citation type="journal article" date="2020" name="mSystems">
        <title>Genome- and Community-Level Interaction Insights into Carbon Utilization and Element Cycling Functions of Hydrothermarchaeota in Hydrothermal Sediment.</title>
        <authorList>
            <person name="Zhou Z."/>
            <person name="Liu Y."/>
            <person name="Xu W."/>
            <person name="Pan J."/>
            <person name="Luo Z.H."/>
            <person name="Li M."/>
        </authorList>
    </citation>
    <scope>NUCLEOTIDE SEQUENCE [LARGE SCALE GENOMIC DNA]</scope>
    <source>
        <strain evidence="11">SpSt-300</strain>
    </source>
</reference>
<sequence length="492" mass="54819">MSGIRVRFAPSPTGSLHIGGARTALFNYLFARANGGKFILRLEDTDFERHVPGAEEGITRSLRWLGLDWDEGLDADGPYGPYRQSERLVIYRREAERLLSGGLAYLCYCTPEELAAEREEARRAGRAPRYSGRCRELTEAEREAKAVAGVRPALRLKVPATGQTVVEDLIHGPVVFDNATLDDFIIMKSNGVPTYNFACVVDDATMQITHVIRAEEHLSNTPRQILIFRALGYSLPAYVHVPMILAPDRAKLSKRHGATSVEEFREQGYLPEALFNYLALLGWSPGDEREILSREEIIRDFSLTAVSKHAAIYDLQKLTWLNSKYINAVTCERLLELAQPFFKAAGLVGETIAPEERDYVLRVLGTVRSRARTLVELADMAFYFFRDDFVYDPKGVRKFFTAPGVPELLRAGGEALARVEVFDVGGTEAAYRELIEARGLSGGALIHPTRLALTGRTVGPGLFDVAALLGKERCLERLERAAAWIEENVTPE</sequence>
<dbReference type="FunFam" id="3.40.50.620:FF:000045">
    <property type="entry name" value="Glutamate--tRNA ligase, mitochondrial"/>
    <property type="match status" value="1"/>
</dbReference>
<keyword evidence="7 8" id="KW-0030">Aminoacyl-tRNA synthetase</keyword>
<dbReference type="InterPro" id="IPR020058">
    <property type="entry name" value="Glu/Gln-tRNA-synth_Ib_cat-dom"/>
</dbReference>
<keyword evidence="2 8" id="KW-0963">Cytoplasm</keyword>
<dbReference type="InterPro" id="IPR014729">
    <property type="entry name" value="Rossmann-like_a/b/a_fold"/>
</dbReference>
<evidence type="ECO:0000256" key="1">
    <source>
        <dbReference type="ARBA" id="ARBA00007894"/>
    </source>
</evidence>
<feature type="binding site" evidence="8">
    <location>
        <position position="109"/>
    </location>
    <ligand>
        <name>Zn(2+)</name>
        <dbReference type="ChEBI" id="CHEBI:29105"/>
    </ligand>
</feature>
<evidence type="ECO:0000259" key="9">
    <source>
        <dbReference type="Pfam" id="PF00749"/>
    </source>
</evidence>
<dbReference type="InterPro" id="IPR020751">
    <property type="entry name" value="aa-tRNA-synth_I_codon-bd_sub2"/>
</dbReference>
<feature type="domain" description="Aminoacyl-tRNA synthetase class I anticodon-binding" evidence="10">
    <location>
        <begin position="333"/>
        <end position="481"/>
    </location>
</feature>
<dbReference type="PRINTS" id="PR00987">
    <property type="entry name" value="TRNASYNTHGLU"/>
</dbReference>
<dbReference type="GO" id="GO:0008270">
    <property type="term" value="F:zinc ion binding"/>
    <property type="evidence" value="ECO:0007669"/>
    <property type="project" value="UniProtKB-UniRule"/>
</dbReference>
<keyword evidence="8" id="KW-0479">Metal-binding</keyword>
<keyword evidence="4 8" id="KW-0547">Nucleotide-binding</keyword>
<evidence type="ECO:0000256" key="6">
    <source>
        <dbReference type="ARBA" id="ARBA00022917"/>
    </source>
</evidence>
<dbReference type="EMBL" id="DSMU01000347">
    <property type="protein sequence ID" value="HEL66107.1"/>
    <property type="molecule type" value="Genomic_DNA"/>
</dbReference>
<comment type="subcellular location">
    <subcellularLocation>
        <location evidence="8">Cytoplasm</location>
    </subcellularLocation>
</comment>
<dbReference type="InterPro" id="IPR045462">
    <property type="entry name" value="aa-tRNA-synth_I_cd-bd"/>
</dbReference>
<evidence type="ECO:0000259" key="10">
    <source>
        <dbReference type="Pfam" id="PF19269"/>
    </source>
</evidence>
<evidence type="ECO:0000256" key="2">
    <source>
        <dbReference type="ARBA" id="ARBA00022490"/>
    </source>
</evidence>
<evidence type="ECO:0000256" key="4">
    <source>
        <dbReference type="ARBA" id="ARBA00022741"/>
    </source>
</evidence>
<dbReference type="SUPFAM" id="SSF52374">
    <property type="entry name" value="Nucleotidylyl transferase"/>
    <property type="match status" value="1"/>
</dbReference>